<reference evidence="2" key="1">
    <citation type="journal article" date="2023" name="Insect Mol. Biol.">
        <title>Genome sequencing provides insights into the evolution of gene families encoding plant cell wall-degrading enzymes in longhorned beetles.</title>
        <authorList>
            <person name="Shin N.R."/>
            <person name="Okamura Y."/>
            <person name="Kirsch R."/>
            <person name="Pauchet Y."/>
        </authorList>
    </citation>
    <scope>NUCLEOTIDE SEQUENCE</scope>
    <source>
        <strain evidence="2">MMC_N1</strain>
    </source>
</reference>
<gene>
    <name evidence="2" type="ORF">NQ317_016990</name>
</gene>
<organism evidence="2 3">
    <name type="scientific">Molorchus minor</name>
    <dbReference type="NCBI Taxonomy" id="1323400"/>
    <lineage>
        <taxon>Eukaryota</taxon>
        <taxon>Metazoa</taxon>
        <taxon>Ecdysozoa</taxon>
        <taxon>Arthropoda</taxon>
        <taxon>Hexapoda</taxon>
        <taxon>Insecta</taxon>
        <taxon>Pterygota</taxon>
        <taxon>Neoptera</taxon>
        <taxon>Endopterygota</taxon>
        <taxon>Coleoptera</taxon>
        <taxon>Polyphaga</taxon>
        <taxon>Cucujiformia</taxon>
        <taxon>Chrysomeloidea</taxon>
        <taxon>Cerambycidae</taxon>
        <taxon>Lamiinae</taxon>
        <taxon>Monochamini</taxon>
        <taxon>Molorchus</taxon>
    </lineage>
</organism>
<evidence type="ECO:0008006" key="4">
    <source>
        <dbReference type="Google" id="ProtNLM"/>
    </source>
</evidence>
<dbReference type="EMBL" id="JAPWTJ010004641">
    <property type="protein sequence ID" value="KAJ8943185.1"/>
    <property type="molecule type" value="Genomic_DNA"/>
</dbReference>
<proteinExistence type="predicted"/>
<feature type="region of interest" description="Disordered" evidence="1">
    <location>
        <begin position="37"/>
        <end position="75"/>
    </location>
</feature>
<comment type="caution">
    <text evidence="2">The sequence shown here is derived from an EMBL/GenBank/DDBJ whole genome shotgun (WGS) entry which is preliminary data.</text>
</comment>
<dbReference type="Proteomes" id="UP001162164">
    <property type="component" value="Unassembled WGS sequence"/>
</dbReference>
<accession>A0ABQ9IPN6</accession>
<evidence type="ECO:0000256" key="1">
    <source>
        <dbReference type="SAM" id="MobiDB-lite"/>
    </source>
</evidence>
<sequence>MPRTQDEINNNHFAFYEKARFPRVIGSIDCTHIKIQSPGKGTNSLQRQESKTRKLMTTKPPIKEYNKLPSASSVK</sequence>
<evidence type="ECO:0000313" key="3">
    <source>
        <dbReference type="Proteomes" id="UP001162164"/>
    </source>
</evidence>
<evidence type="ECO:0000313" key="2">
    <source>
        <dbReference type="EMBL" id="KAJ8943185.1"/>
    </source>
</evidence>
<protein>
    <recommendedName>
        <fullName evidence="4">Nuclease HARBI1</fullName>
    </recommendedName>
</protein>
<keyword evidence="3" id="KW-1185">Reference proteome</keyword>
<name>A0ABQ9IPN6_9CUCU</name>